<name>A0A936Z7L0_9HYPH</name>
<dbReference type="AlphaFoldDB" id="A0A936Z7L0"/>
<evidence type="ECO:0000256" key="1">
    <source>
        <dbReference type="SAM" id="MobiDB-lite"/>
    </source>
</evidence>
<organism evidence="3 4">
    <name type="scientific">Microvirga aerilata</name>
    <dbReference type="NCBI Taxonomy" id="670292"/>
    <lineage>
        <taxon>Bacteria</taxon>
        <taxon>Pseudomonadati</taxon>
        <taxon>Pseudomonadota</taxon>
        <taxon>Alphaproteobacteria</taxon>
        <taxon>Hyphomicrobiales</taxon>
        <taxon>Methylobacteriaceae</taxon>
        <taxon>Microvirga</taxon>
    </lineage>
</organism>
<gene>
    <name evidence="3" type="ORF">JKG68_08605</name>
</gene>
<evidence type="ECO:0000313" key="4">
    <source>
        <dbReference type="Proteomes" id="UP000605848"/>
    </source>
</evidence>
<dbReference type="Proteomes" id="UP000605848">
    <property type="component" value="Unassembled WGS sequence"/>
</dbReference>
<feature type="region of interest" description="Disordered" evidence="1">
    <location>
        <begin position="1"/>
        <end position="23"/>
    </location>
</feature>
<proteinExistence type="predicted"/>
<comment type="caution">
    <text evidence="3">The sequence shown here is derived from an EMBL/GenBank/DDBJ whole genome shotgun (WGS) entry which is preliminary data.</text>
</comment>
<keyword evidence="2" id="KW-0472">Membrane</keyword>
<feature type="transmembrane region" description="Helical" evidence="2">
    <location>
        <begin position="107"/>
        <end position="127"/>
    </location>
</feature>
<dbReference type="Pfam" id="PF06170">
    <property type="entry name" value="DUF983"/>
    <property type="match status" value="1"/>
</dbReference>
<keyword evidence="2" id="KW-1133">Transmembrane helix</keyword>
<feature type="transmembrane region" description="Helical" evidence="2">
    <location>
        <begin position="133"/>
        <end position="152"/>
    </location>
</feature>
<evidence type="ECO:0000313" key="3">
    <source>
        <dbReference type="EMBL" id="MBL0404021.1"/>
    </source>
</evidence>
<evidence type="ECO:0000256" key="2">
    <source>
        <dbReference type="SAM" id="Phobius"/>
    </source>
</evidence>
<dbReference type="InterPro" id="IPR009325">
    <property type="entry name" value="DUF983"/>
</dbReference>
<accession>A0A936Z7L0</accession>
<keyword evidence="4" id="KW-1185">Reference proteome</keyword>
<dbReference type="EMBL" id="JAEQMY010000009">
    <property type="protein sequence ID" value="MBL0404021.1"/>
    <property type="molecule type" value="Genomic_DNA"/>
</dbReference>
<keyword evidence="2" id="KW-0812">Transmembrane</keyword>
<reference evidence="3" key="1">
    <citation type="submission" date="2021-01" db="EMBL/GenBank/DDBJ databases">
        <title>Microvirga sp.</title>
        <authorList>
            <person name="Kim M.K."/>
        </authorList>
    </citation>
    <scope>NUCLEOTIDE SEQUENCE</scope>
    <source>
        <strain evidence="3">5420S-16</strain>
    </source>
</reference>
<sequence>MYGATAEAEPGTKPAQQQQTGKGGFHGRPSLLGLLPPFVQEPVDRQPFWRNAVAQDPSAPSPIPVGLKGLCPRCGKGHLFKGYLKVRPKCDVCGLDLAFADTGDGPAFFVMSIVGIVVVALALWAEFAYEPPIWVHLVMWSALSVILSLVLVRPLKGVLVALQYHHKAEEGRFEK</sequence>
<protein>
    <submittedName>
        <fullName evidence="3">DUF983 domain-containing protein</fullName>
    </submittedName>
</protein>